<evidence type="ECO:0000256" key="7">
    <source>
        <dbReference type="SAM" id="Coils"/>
    </source>
</evidence>
<keyword evidence="7" id="KW-0175">Coiled coil</keyword>
<dbReference type="PROSITE" id="PS50109">
    <property type="entry name" value="HIS_KIN"/>
    <property type="match status" value="1"/>
</dbReference>
<dbReference type="Proteomes" id="UP000306416">
    <property type="component" value="Unassembled WGS sequence"/>
</dbReference>
<evidence type="ECO:0000256" key="4">
    <source>
        <dbReference type="ARBA" id="ARBA00022679"/>
    </source>
</evidence>
<evidence type="ECO:0000313" key="12">
    <source>
        <dbReference type="EMBL" id="TGU71106.1"/>
    </source>
</evidence>
<feature type="domain" description="PAC" evidence="11">
    <location>
        <begin position="268"/>
        <end position="320"/>
    </location>
</feature>
<dbReference type="SUPFAM" id="SSF55874">
    <property type="entry name" value="ATPase domain of HSP90 chaperone/DNA topoisomerase II/histidine kinase"/>
    <property type="match status" value="1"/>
</dbReference>
<keyword evidence="3" id="KW-0597">Phosphoprotein</keyword>
<feature type="transmembrane region" description="Helical" evidence="8">
    <location>
        <begin position="83"/>
        <end position="99"/>
    </location>
</feature>
<dbReference type="GO" id="GO:0007234">
    <property type="term" value="P:osmosensory signaling via phosphorelay pathway"/>
    <property type="evidence" value="ECO:0007669"/>
    <property type="project" value="TreeGrafter"/>
</dbReference>
<dbReference type="InterPro" id="IPR003661">
    <property type="entry name" value="HisK_dim/P_dom"/>
</dbReference>
<evidence type="ECO:0000259" key="11">
    <source>
        <dbReference type="PROSITE" id="PS50113"/>
    </source>
</evidence>
<keyword evidence="8" id="KW-1133">Transmembrane helix</keyword>
<dbReference type="EC" id="2.7.13.3" evidence="2"/>
<dbReference type="InterPro" id="IPR005467">
    <property type="entry name" value="His_kinase_dom"/>
</dbReference>
<dbReference type="GO" id="GO:0000155">
    <property type="term" value="F:phosphorelay sensor kinase activity"/>
    <property type="evidence" value="ECO:0007669"/>
    <property type="project" value="InterPro"/>
</dbReference>
<dbReference type="PANTHER" id="PTHR42878:SF15">
    <property type="entry name" value="BACTERIOPHYTOCHROME"/>
    <property type="match status" value="1"/>
</dbReference>
<reference evidence="12 13" key="1">
    <citation type="submission" date="2019-04" db="EMBL/GenBank/DDBJ databases">
        <title>Geobacter oryzae sp. nov., ferric-reducing bacteria isolated from paddy soil.</title>
        <authorList>
            <person name="Xu Z."/>
            <person name="Masuda Y."/>
            <person name="Itoh H."/>
            <person name="Senoo K."/>
        </authorList>
    </citation>
    <scope>NUCLEOTIDE SEQUENCE [LARGE SCALE GENOMIC DNA]</scope>
    <source>
        <strain evidence="12 13">Red111</strain>
    </source>
</reference>
<dbReference type="SMART" id="SM00387">
    <property type="entry name" value="HATPase_c"/>
    <property type="match status" value="1"/>
</dbReference>
<feature type="transmembrane region" description="Helical" evidence="8">
    <location>
        <begin position="106"/>
        <end position="130"/>
    </location>
</feature>
<dbReference type="CDD" id="cd00130">
    <property type="entry name" value="PAS"/>
    <property type="match status" value="1"/>
</dbReference>
<dbReference type="InterPro" id="IPR035965">
    <property type="entry name" value="PAS-like_dom_sf"/>
</dbReference>
<dbReference type="SUPFAM" id="SSF47384">
    <property type="entry name" value="Homodimeric domain of signal transducing histidine kinase"/>
    <property type="match status" value="1"/>
</dbReference>
<dbReference type="PROSITE" id="PS50112">
    <property type="entry name" value="PAS"/>
    <property type="match status" value="1"/>
</dbReference>
<dbReference type="SMART" id="SM00388">
    <property type="entry name" value="HisKA"/>
    <property type="match status" value="1"/>
</dbReference>
<dbReference type="Gene3D" id="3.30.565.10">
    <property type="entry name" value="Histidine kinase-like ATPase, C-terminal domain"/>
    <property type="match status" value="1"/>
</dbReference>
<keyword evidence="5" id="KW-0418">Kinase</keyword>
<evidence type="ECO:0000256" key="6">
    <source>
        <dbReference type="ARBA" id="ARBA00023136"/>
    </source>
</evidence>
<dbReference type="Pfam" id="PF00512">
    <property type="entry name" value="HisKA"/>
    <property type="match status" value="1"/>
</dbReference>
<dbReference type="NCBIfam" id="TIGR00229">
    <property type="entry name" value="sensory_box"/>
    <property type="match status" value="1"/>
</dbReference>
<evidence type="ECO:0000259" key="9">
    <source>
        <dbReference type="PROSITE" id="PS50109"/>
    </source>
</evidence>
<sequence>MELVLFGVLCLMAAVVSLFVIMPANYLQALPPSINVLLALFAVLALVLFRESCRGRCHPKLLFYLLLALLNLVWFPNGASHGSIPFYFFCIVMYLPIFFRGRERWVLVAIAIADIIALLVLELCFPQWVVPFRSETERIADHVVGLMVTAGACTTMLWALLRRYDQEQERLVSVNDELQRTLLESALVEGALQQNREVLNAVIEGTTDAVFVKDVNGRYLLFNKASSQMTGKGLPEILGKDDTELFPSEVAQLVMEEDQRVLGSNVIRIVEHMLTLPNGERILVESTKGPLHDKEGNVVGVFGISRDITQTRRMAEELSLLNEELERRVIERTARLEAAMKEQETFSYSVSHDLRGPLRHINSYTSIVLEEYGSDLPPDGKQYLERVCASTRRMGTLIDDLLELSRIGRSELNKVPVNLSEVACSIGSKLQDAEPRRRVEMLIEPDLEVHGDRGLLEQMLENLVANAWKYSSVRELARIEVGRSGGAMKDTFFVRDNGVGFDMAYQNKLFGAFQRLHGSEFEGTGIGLATVKRIVERHGGSVWAHGVVDEGATVYFCLP</sequence>
<evidence type="ECO:0000256" key="8">
    <source>
        <dbReference type="SAM" id="Phobius"/>
    </source>
</evidence>
<dbReference type="CDD" id="cd00082">
    <property type="entry name" value="HisKA"/>
    <property type="match status" value="1"/>
</dbReference>
<dbReference type="PRINTS" id="PR00344">
    <property type="entry name" value="BCTRLSENSOR"/>
</dbReference>
<dbReference type="Pfam" id="PF08448">
    <property type="entry name" value="PAS_4"/>
    <property type="match status" value="1"/>
</dbReference>
<dbReference type="GO" id="GO:0000156">
    <property type="term" value="F:phosphorelay response regulator activity"/>
    <property type="evidence" value="ECO:0007669"/>
    <property type="project" value="TreeGrafter"/>
</dbReference>
<gene>
    <name evidence="12" type="ORF">E4633_12210</name>
</gene>
<dbReference type="InterPro" id="IPR036097">
    <property type="entry name" value="HisK_dim/P_sf"/>
</dbReference>
<dbReference type="Pfam" id="PF02518">
    <property type="entry name" value="HATPase_c"/>
    <property type="match status" value="1"/>
</dbReference>
<feature type="domain" description="Histidine kinase" evidence="9">
    <location>
        <begin position="349"/>
        <end position="559"/>
    </location>
</feature>
<dbReference type="InterPro" id="IPR000014">
    <property type="entry name" value="PAS"/>
</dbReference>
<dbReference type="PANTHER" id="PTHR42878">
    <property type="entry name" value="TWO-COMPONENT HISTIDINE KINASE"/>
    <property type="match status" value="1"/>
</dbReference>
<dbReference type="EMBL" id="SRSC01000003">
    <property type="protein sequence ID" value="TGU71106.1"/>
    <property type="molecule type" value="Genomic_DNA"/>
</dbReference>
<comment type="catalytic activity">
    <reaction evidence="1">
        <text>ATP + protein L-histidine = ADP + protein N-phospho-L-histidine.</text>
        <dbReference type="EC" id="2.7.13.3"/>
    </reaction>
</comment>
<evidence type="ECO:0000259" key="10">
    <source>
        <dbReference type="PROSITE" id="PS50112"/>
    </source>
</evidence>
<evidence type="ECO:0000256" key="5">
    <source>
        <dbReference type="ARBA" id="ARBA00022777"/>
    </source>
</evidence>
<dbReference type="GO" id="GO:0016020">
    <property type="term" value="C:membrane"/>
    <property type="evidence" value="ECO:0007669"/>
    <property type="project" value="UniProtKB-SubCell"/>
</dbReference>
<name>A0A4S1CDN6_9BACT</name>
<keyword evidence="6 8" id="KW-0472">Membrane</keyword>
<dbReference type="Gene3D" id="1.10.287.130">
    <property type="match status" value="1"/>
</dbReference>
<evidence type="ECO:0000313" key="13">
    <source>
        <dbReference type="Proteomes" id="UP000306416"/>
    </source>
</evidence>
<dbReference type="InterPro" id="IPR004358">
    <property type="entry name" value="Sig_transdc_His_kin-like_C"/>
</dbReference>
<dbReference type="SUPFAM" id="SSF55785">
    <property type="entry name" value="PYP-like sensor domain (PAS domain)"/>
    <property type="match status" value="1"/>
</dbReference>
<dbReference type="InterPro" id="IPR036890">
    <property type="entry name" value="HATPase_C_sf"/>
</dbReference>
<feature type="transmembrane region" description="Helical" evidence="8">
    <location>
        <begin position="61"/>
        <end position="77"/>
    </location>
</feature>
<feature type="domain" description="PAS" evidence="10">
    <location>
        <begin position="195"/>
        <end position="273"/>
    </location>
</feature>
<proteinExistence type="predicted"/>
<protein>
    <recommendedName>
        <fullName evidence="2">histidine kinase</fullName>
        <ecNumber evidence="2">2.7.13.3</ecNumber>
    </recommendedName>
</protein>
<keyword evidence="8" id="KW-0812">Transmembrane</keyword>
<dbReference type="InterPro" id="IPR000700">
    <property type="entry name" value="PAS-assoc_C"/>
</dbReference>
<keyword evidence="4" id="KW-0808">Transferase</keyword>
<evidence type="ECO:0000256" key="1">
    <source>
        <dbReference type="ARBA" id="ARBA00000085"/>
    </source>
</evidence>
<keyword evidence="13" id="KW-1185">Reference proteome</keyword>
<feature type="transmembrane region" description="Helical" evidence="8">
    <location>
        <begin position="29"/>
        <end position="49"/>
    </location>
</feature>
<evidence type="ECO:0000256" key="3">
    <source>
        <dbReference type="ARBA" id="ARBA00022553"/>
    </source>
</evidence>
<dbReference type="AlphaFoldDB" id="A0A4S1CDN6"/>
<organism evidence="12 13">
    <name type="scientific">Geomonas terrae</name>
    <dbReference type="NCBI Taxonomy" id="2562681"/>
    <lineage>
        <taxon>Bacteria</taxon>
        <taxon>Pseudomonadati</taxon>
        <taxon>Thermodesulfobacteriota</taxon>
        <taxon>Desulfuromonadia</taxon>
        <taxon>Geobacterales</taxon>
        <taxon>Geobacteraceae</taxon>
        <taxon>Geomonas</taxon>
    </lineage>
</organism>
<feature type="coiled-coil region" evidence="7">
    <location>
        <begin position="308"/>
        <end position="342"/>
    </location>
</feature>
<dbReference type="GO" id="GO:0030295">
    <property type="term" value="F:protein kinase activator activity"/>
    <property type="evidence" value="ECO:0007669"/>
    <property type="project" value="TreeGrafter"/>
</dbReference>
<accession>A0A4S1CDN6</accession>
<feature type="transmembrane region" description="Helical" evidence="8">
    <location>
        <begin position="142"/>
        <end position="161"/>
    </location>
</feature>
<dbReference type="Gene3D" id="3.30.450.20">
    <property type="entry name" value="PAS domain"/>
    <property type="match status" value="1"/>
</dbReference>
<dbReference type="RefSeq" id="WP_135870545.1">
    <property type="nucleotide sequence ID" value="NZ_SRSC01000003.1"/>
</dbReference>
<evidence type="ECO:0000256" key="2">
    <source>
        <dbReference type="ARBA" id="ARBA00012438"/>
    </source>
</evidence>
<dbReference type="PROSITE" id="PS50113">
    <property type="entry name" value="PAC"/>
    <property type="match status" value="1"/>
</dbReference>
<comment type="caution">
    <text evidence="12">The sequence shown here is derived from an EMBL/GenBank/DDBJ whole genome shotgun (WGS) entry which is preliminary data.</text>
</comment>
<dbReference type="InterPro" id="IPR003594">
    <property type="entry name" value="HATPase_dom"/>
</dbReference>
<dbReference type="FunFam" id="1.10.287.130:FF:000070">
    <property type="entry name" value="Histidine kinase sensor protein"/>
    <property type="match status" value="1"/>
</dbReference>
<dbReference type="SMART" id="SM00091">
    <property type="entry name" value="PAS"/>
    <property type="match status" value="1"/>
</dbReference>
<dbReference type="InterPro" id="IPR050351">
    <property type="entry name" value="BphY/WalK/GraS-like"/>
</dbReference>
<dbReference type="FunFam" id="3.30.565.10:FF:000006">
    <property type="entry name" value="Sensor histidine kinase WalK"/>
    <property type="match status" value="1"/>
</dbReference>
<dbReference type="InterPro" id="IPR013656">
    <property type="entry name" value="PAS_4"/>
</dbReference>